<dbReference type="SUPFAM" id="SSF55785">
    <property type="entry name" value="PYP-like sensor domain (PAS domain)"/>
    <property type="match status" value="1"/>
</dbReference>
<dbReference type="RefSeq" id="WP_132318647.1">
    <property type="nucleotide sequence ID" value="NZ_FWZT01000007.1"/>
</dbReference>
<dbReference type="InterPro" id="IPR036097">
    <property type="entry name" value="HisK_dim/P_sf"/>
</dbReference>
<dbReference type="PROSITE" id="PS50109">
    <property type="entry name" value="HIS_KIN"/>
    <property type="match status" value="1"/>
</dbReference>
<keyword evidence="3" id="KW-0597">Phosphoprotein</keyword>
<dbReference type="InterPro" id="IPR003594">
    <property type="entry name" value="HATPase_dom"/>
</dbReference>
<dbReference type="Gene3D" id="1.10.287.130">
    <property type="match status" value="1"/>
</dbReference>
<comment type="catalytic activity">
    <reaction evidence="1">
        <text>ATP + protein L-histidine = ADP + protein N-phospho-L-histidine.</text>
        <dbReference type="EC" id="2.7.13.3"/>
    </reaction>
</comment>
<dbReference type="SUPFAM" id="SSF55874">
    <property type="entry name" value="ATPase domain of HSP90 chaperone/DNA topoisomerase II/histidine kinase"/>
    <property type="match status" value="1"/>
</dbReference>
<feature type="domain" description="Histidine kinase" evidence="4">
    <location>
        <begin position="138"/>
        <end position="353"/>
    </location>
</feature>
<dbReference type="Pfam" id="PF00512">
    <property type="entry name" value="HisKA"/>
    <property type="match status" value="1"/>
</dbReference>
<dbReference type="SMART" id="SM00387">
    <property type="entry name" value="HATPase_c"/>
    <property type="match status" value="1"/>
</dbReference>
<proteinExistence type="predicted"/>
<dbReference type="SUPFAM" id="SSF47384">
    <property type="entry name" value="Homodimeric domain of signal transducing histidine kinase"/>
    <property type="match status" value="1"/>
</dbReference>
<evidence type="ECO:0000256" key="2">
    <source>
        <dbReference type="ARBA" id="ARBA00012438"/>
    </source>
</evidence>
<name>A0A1Y6BMM2_9BACT</name>
<sequence>MIEWTITDAVNTSPILIFILDDTGTIVRIAGSLAQQLNIDSSSALGSSAFKISNFPCRRSHFKRAMKGSSFSINTTISNRSYETEFTPAKDASGVISGVVGMTLDVTKSLEVEQFLDEERHKIFASQRLNSLATVTNGIAHEINNPLAIISGYAEQLKQLCKKEPMPIRRIDFVTSKIISASNRCSRIIDSLKDFSRDGSQDEFELSPVGQLIDDTIELCGQKFKSAGVKLKVGMIEDQLEIKCRRVQMIQVLFNLLNNALDACKLLDRPMVSIEVAELQNSVAISITDNGPGIPESIKNKIFEPFFTTKEVGSGVGVGLSIAKGVVEEHQGSLELESQTGNTVFIITLPKAGEEQSSTESAS</sequence>
<gene>
    <name evidence="5" type="ORF">SAMN06296036_1077</name>
</gene>
<dbReference type="AlphaFoldDB" id="A0A1Y6BMM2"/>
<dbReference type="PANTHER" id="PTHR43065:SF42">
    <property type="entry name" value="TWO-COMPONENT SENSOR PPRA"/>
    <property type="match status" value="1"/>
</dbReference>
<dbReference type="Gene3D" id="3.30.450.20">
    <property type="entry name" value="PAS domain"/>
    <property type="match status" value="1"/>
</dbReference>
<dbReference type="PRINTS" id="PR00344">
    <property type="entry name" value="BCTRLSENSOR"/>
</dbReference>
<dbReference type="STRING" id="1513793.SAMN06296036_1077"/>
<dbReference type="InterPro" id="IPR004358">
    <property type="entry name" value="Sig_transdc_His_kin-like_C"/>
</dbReference>
<dbReference type="SMART" id="SM00388">
    <property type="entry name" value="HisKA"/>
    <property type="match status" value="1"/>
</dbReference>
<dbReference type="InterPro" id="IPR035965">
    <property type="entry name" value="PAS-like_dom_sf"/>
</dbReference>
<dbReference type="Gene3D" id="3.30.565.10">
    <property type="entry name" value="Histidine kinase-like ATPase, C-terminal domain"/>
    <property type="match status" value="1"/>
</dbReference>
<evidence type="ECO:0000256" key="3">
    <source>
        <dbReference type="ARBA" id="ARBA00022553"/>
    </source>
</evidence>
<evidence type="ECO:0000313" key="5">
    <source>
        <dbReference type="EMBL" id="SMF20100.1"/>
    </source>
</evidence>
<dbReference type="PANTHER" id="PTHR43065">
    <property type="entry name" value="SENSOR HISTIDINE KINASE"/>
    <property type="match status" value="1"/>
</dbReference>
<evidence type="ECO:0000313" key="6">
    <source>
        <dbReference type="Proteomes" id="UP000192907"/>
    </source>
</evidence>
<dbReference type="InterPro" id="IPR036890">
    <property type="entry name" value="HATPase_C_sf"/>
</dbReference>
<dbReference type="EMBL" id="FWZT01000007">
    <property type="protein sequence ID" value="SMF20100.1"/>
    <property type="molecule type" value="Genomic_DNA"/>
</dbReference>
<dbReference type="Proteomes" id="UP000192907">
    <property type="component" value="Unassembled WGS sequence"/>
</dbReference>
<dbReference type="CDD" id="cd00082">
    <property type="entry name" value="HisKA"/>
    <property type="match status" value="1"/>
</dbReference>
<dbReference type="GO" id="GO:0000155">
    <property type="term" value="F:phosphorelay sensor kinase activity"/>
    <property type="evidence" value="ECO:0007669"/>
    <property type="project" value="InterPro"/>
</dbReference>
<dbReference type="InterPro" id="IPR003661">
    <property type="entry name" value="HisK_dim/P_dom"/>
</dbReference>
<protein>
    <recommendedName>
        <fullName evidence="2">histidine kinase</fullName>
        <ecNumber evidence="2">2.7.13.3</ecNumber>
    </recommendedName>
</protein>
<organism evidence="5 6">
    <name type="scientific">Pseudobacteriovorax antillogorgiicola</name>
    <dbReference type="NCBI Taxonomy" id="1513793"/>
    <lineage>
        <taxon>Bacteria</taxon>
        <taxon>Pseudomonadati</taxon>
        <taxon>Bdellovibrionota</taxon>
        <taxon>Oligoflexia</taxon>
        <taxon>Oligoflexales</taxon>
        <taxon>Pseudobacteriovoracaceae</taxon>
        <taxon>Pseudobacteriovorax</taxon>
    </lineage>
</organism>
<keyword evidence="6" id="KW-1185">Reference proteome</keyword>
<dbReference type="OrthoDB" id="5293352at2"/>
<accession>A0A1Y6BMM2</accession>
<evidence type="ECO:0000259" key="4">
    <source>
        <dbReference type="PROSITE" id="PS50109"/>
    </source>
</evidence>
<dbReference type="Pfam" id="PF02518">
    <property type="entry name" value="HATPase_c"/>
    <property type="match status" value="1"/>
</dbReference>
<dbReference type="InterPro" id="IPR013656">
    <property type="entry name" value="PAS_4"/>
</dbReference>
<dbReference type="InterPro" id="IPR005467">
    <property type="entry name" value="His_kinase_dom"/>
</dbReference>
<dbReference type="Pfam" id="PF08448">
    <property type="entry name" value="PAS_4"/>
    <property type="match status" value="1"/>
</dbReference>
<evidence type="ECO:0000256" key="1">
    <source>
        <dbReference type="ARBA" id="ARBA00000085"/>
    </source>
</evidence>
<dbReference type="EC" id="2.7.13.3" evidence="2"/>
<reference evidence="6" key="1">
    <citation type="submission" date="2017-04" db="EMBL/GenBank/DDBJ databases">
        <authorList>
            <person name="Varghese N."/>
            <person name="Submissions S."/>
        </authorList>
    </citation>
    <scope>NUCLEOTIDE SEQUENCE [LARGE SCALE GENOMIC DNA]</scope>
    <source>
        <strain evidence="6">RKEM611</strain>
    </source>
</reference>